<dbReference type="Pfam" id="PF00067">
    <property type="entry name" value="p450"/>
    <property type="match status" value="1"/>
</dbReference>
<dbReference type="PRINTS" id="PR00463">
    <property type="entry name" value="EP450I"/>
</dbReference>
<name>A0A9W8ZCT7_9PLEO</name>
<feature type="binding site" description="axial binding residue" evidence="5">
    <location>
        <position position="347"/>
    </location>
    <ligand>
        <name>heme</name>
        <dbReference type="ChEBI" id="CHEBI:30413"/>
    </ligand>
    <ligandPart>
        <name>Fe</name>
        <dbReference type="ChEBI" id="CHEBI:18248"/>
    </ligandPart>
</feature>
<evidence type="ECO:0000256" key="1">
    <source>
        <dbReference type="ARBA" id="ARBA00001971"/>
    </source>
</evidence>
<gene>
    <name evidence="7" type="ORF">N0V91_007699</name>
</gene>
<comment type="cofactor">
    <cofactor evidence="1 5">
        <name>heme</name>
        <dbReference type="ChEBI" id="CHEBI:30413"/>
    </cofactor>
</comment>
<dbReference type="GO" id="GO:0016705">
    <property type="term" value="F:oxidoreductase activity, acting on paired donors, with incorporation or reduction of molecular oxygen"/>
    <property type="evidence" value="ECO:0007669"/>
    <property type="project" value="InterPro"/>
</dbReference>
<dbReference type="OrthoDB" id="1470350at2759"/>
<proteinExistence type="inferred from homology"/>
<evidence type="ECO:0000256" key="5">
    <source>
        <dbReference type="PIRSR" id="PIRSR602401-1"/>
    </source>
</evidence>
<dbReference type="InterPro" id="IPR001128">
    <property type="entry name" value="Cyt_P450"/>
</dbReference>
<keyword evidence="8" id="KW-1185">Reference proteome</keyword>
<comment type="similarity">
    <text evidence="2 6">Belongs to the cytochrome P450 family.</text>
</comment>
<dbReference type="SUPFAM" id="SSF48264">
    <property type="entry name" value="Cytochrome P450"/>
    <property type="match status" value="1"/>
</dbReference>
<evidence type="ECO:0000256" key="2">
    <source>
        <dbReference type="ARBA" id="ARBA00010617"/>
    </source>
</evidence>
<evidence type="ECO:0000313" key="7">
    <source>
        <dbReference type="EMBL" id="KAJ4401800.1"/>
    </source>
</evidence>
<dbReference type="GO" id="GO:0005506">
    <property type="term" value="F:iron ion binding"/>
    <property type="evidence" value="ECO:0007669"/>
    <property type="project" value="InterPro"/>
</dbReference>
<dbReference type="InterPro" id="IPR017972">
    <property type="entry name" value="Cyt_P450_CS"/>
</dbReference>
<keyword evidence="6" id="KW-0503">Monooxygenase</keyword>
<keyword evidence="5 6" id="KW-0349">Heme</keyword>
<reference evidence="7" key="1">
    <citation type="submission" date="2022-10" db="EMBL/GenBank/DDBJ databases">
        <title>Tapping the CABI collections for fungal endophytes: first genome assemblies for Collariella, Neodidymelliopsis, Ascochyta clinopodiicola, Didymella pomorum, Didymosphaeria variabile, Neocosmospora piperis and Neocucurbitaria cava.</title>
        <authorList>
            <person name="Hill R."/>
        </authorList>
    </citation>
    <scope>NUCLEOTIDE SEQUENCE</scope>
    <source>
        <strain evidence="7">IMI 355091</strain>
    </source>
</reference>
<evidence type="ECO:0000256" key="6">
    <source>
        <dbReference type="RuleBase" id="RU000461"/>
    </source>
</evidence>
<protein>
    <recommendedName>
        <fullName evidence="9">Cytochrome P450</fullName>
    </recommendedName>
</protein>
<dbReference type="InterPro" id="IPR036396">
    <property type="entry name" value="Cyt_P450_sf"/>
</dbReference>
<dbReference type="PRINTS" id="PR00385">
    <property type="entry name" value="P450"/>
</dbReference>
<sequence>MEQHRKYGDLVQIAPDHVSINLPEAVADIYGHKSGCLKSDFYDSFLQVMPVVFNVRDPMAHQRKRKFLNLAFSARALSEFEPSMDVELSCWRRQLIDISKSDAVTDFTVWANYLAFDIIGRFAFGRSFGFIEKGMDPFNLITTVDTRGEVLNALGTLPAYLRYWMKYMYFDPFWSAGLRAASNLASLGRAAYFDRKDVSSPQKDLLSYLFAAKGNGDVGEQEIIAESISFIVGGSDTTSSTITHFIDFVSRDRALQEKLQEELDSAFPGMQDLDWVPNYQSLKDLPLLNAALKEVMRTVVSVPTCGLMSNPKIFKDPSDFRPERWMGTNANELAEHFLPFSTGTRACIGRNFAWMEMLKAIAIVFKTFNVHRATDQPTVIREGFFVKAVECACYVTLR</sequence>
<keyword evidence="4 5" id="KW-0408">Iron</keyword>
<dbReference type="PANTHER" id="PTHR24305:SF166">
    <property type="entry name" value="CYTOCHROME P450 12A4, MITOCHONDRIAL-RELATED"/>
    <property type="match status" value="1"/>
</dbReference>
<evidence type="ECO:0000256" key="4">
    <source>
        <dbReference type="ARBA" id="ARBA00023004"/>
    </source>
</evidence>
<dbReference type="AlphaFoldDB" id="A0A9W8ZCT7"/>
<accession>A0A9W8ZCT7</accession>
<keyword evidence="6" id="KW-0560">Oxidoreductase</keyword>
<dbReference type="Proteomes" id="UP001140510">
    <property type="component" value="Unassembled WGS sequence"/>
</dbReference>
<evidence type="ECO:0000313" key="8">
    <source>
        <dbReference type="Proteomes" id="UP001140510"/>
    </source>
</evidence>
<evidence type="ECO:0000256" key="3">
    <source>
        <dbReference type="ARBA" id="ARBA00022723"/>
    </source>
</evidence>
<dbReference type="GO" id="GO:0004497">
    <property type="term" value="F:monooxygenase activity"/>
    <property type="evidence" value="ECO:0007669"/>
    <property type="project" value="UniProtKB-KW"/>
</dbReference>
<dbReference type="PANTHER" id="PTHR24305">
    <property type="entry name" value="CYTOCHROME P450"/>
    <property type="match status" value="1"/>
</dbReference>
<dbReference type="InterPro" id="IPR050121">
    <property type="entry name" value="Cytochrome_P450_monoxygenase"/>
</dbReference>
<keyword evidence="3 5" id="KW-0479">Metal-binding</keyword>
<dbReference type="EMBL" id="JAPEVA010000069">
    <property type="protein sequence ID" value="KAJ4401800.1"/>
    <property type="molecule type" value="Genomic_DNA"/>
</dbReference>
<comment type="caution">
    <text evidence="7">The sequence shown here is derived from an EMBL/GenBank/DDBJ whole genome shotgun (WGS) entry which is preliminary data.</text>
</comment>
<evidence type="ECO:0008006" key="9">
    <source>
        <dbReference type="Google" id="ProtNLM"/>
    </source>
</evidence>
<dbReference type="PROSITE" id="PS00086">
    <property type="entry name" value="CYTOCHROME_P450"/>
    <property type="match status" value="1"/>
</dbReference>
<organism evidence="7 8">
    <name type="scientific">Didymella pomorum</name>
    <dbReference type="NCBI Taxonomy" id="749634"/>
    <lineage>
        <taxon>Eukaryota</taxon>
        <taxon>Fungi</taxon>
        <taxon>Dikarya</taxon>
        <taxon>Ascomycota</taxon>
        <taxon>Pezizomycotina</taxon>
        <taxon>Dothideomycetes</taxon>
        <taxon>Pleosporomycetidae</taxon>
        <taxon>Pleosporales</taxon>
        <taxon>Pleosporineae</taxon>
        <taxon>Didymellaceae</taxon>
        <taxon>Didymella</taxon>
    </lineage>
</organism>
<dbReference type="GO" id="GO:0020037">
    <property type="term" value="F:heme binding"/>
    <property type="evidence" value="ECO:0007669"/>
    <property type="project" value="InterPro"/>
</dbReference>
<dbReference type="Gene3D" id="1.10.630.10">
    <property type="entry name" value="Cytochrome P450"/>
    <property type="match status" value="1"/>
</dbReference>
<dbReference type="InterPro" id="IPR002401">
    <property type="entry name" value="Cyt_P450_E_grp-I"/>
</dbReference>